<dbReference type="InterPro" id="IPR000086">
    <property type="entry name" value="NUDIX_hydrolase_dom"/>
</dbReference>
<dbReference type="InterPro" id="IPR020084">
    <property type="entry name" value="NUDIX_hydrolase_CS"/>
</dbReference>
<evidence type="ECO:0000256" key="4">
    <source>
        <dbReference type="ARBA" id="ARBA00016377"/>
    </source>
</evidence>
<evidence type="ECO:0000313" key="10">
    <source>
        <dbReference type="Proteomes" id="UP000320672"/>
    </source>
</evidence>
<evidence type="ECO:0000259" key="8">
    <source>
        <dbReference type="PROSITE" id="PS51462"/>
    </source>
</evidence>
<dbReference type="Pfam" id="PF00293">
    <property type="entry name" value="NUDIX"/>
    <property type="match status" value="1"/>
</dbReference>
<sequence length="181" mass="20360">MSTPSPDSETVYSCARFTVHEVPVTLPSGEQVIKPIIRQNGAVVIVPELPDGRIVMIRNYRYSLGKTLLELPAGTMEPNEDPLETAVRELQEETGYVAGSIKAVQPFYAAPGNCNEQMHLFIARDLTQGPPKRELGEQIENEILDWETIAELLQANQIEDAKTLIGVMMYDRFYRQQKSPR</sequence>
<comment type="similarity">
    <text evidence="3">Belongs to the Nudix hydrolase family. NudK subfamily.</text>
</comment>
<dbReference type="PANTHER" id="PTHR11839:SF18">
    <property type="entry name" value="NUDIX HYDROLASE DOMAIN-CONTAINING PROTEIN"/>
    <property type="match status" value="1"/>
</dbReference>
<dbReference type="CDD" id="cd03424">
    <property type="entry name" value="NUDIX_ADPRase_Nudt5_UGPPase_Nudt14"/>
    <property type="match status" value="1"/>
</dbReference>
<gene>
    <name evidence="9" type="primary">nudF</name>
    <name evidence="9" type="ORF">FF011L_07350</name>
</gene>
<keyword evidence="10" id="KW-1185">Reference proteome</keyword>
<accession>A0A517MAT6</accession>
<evidence type="ECO:0000256" key="2">
    <source>
        <dbReference type="ARBA" id="ARBA00001946"/>
    </source>
</evidence>
<dbReference type="InterPro" id="IPR015797">
    <property type="entry name" value="NUDIX_hydrolase-like_dom_sf"/>
</dbReference>
<dbReference type="AlphaFoldDB" id="A0A517MAT6"/>
<organism evidence="9 10">
    <name type="scientific">Roseimaritima multifibrata</name>
    <dbReference type="NCBI Taxonomy" id="1930274"/>
    <lineage>
        <taxon>Bacteria</taxon>
        <taxon>Pseudomonadati</taxon>
        <taxon>Planctomycetota</taxon>
        <taxon>Planctomycetia</taxon>
        <taxon>Pirellulales</taxon>
        <taxon>Pirellulaceae</taxon>
        <taxon>Roseimaritima</taxon>
    </lineage>
</organism>
<dbReference type="GO" id="GO:0006753">
    <property type="term" value="P:nucleoside phosphate metabolic process"/>
    <property type="evidence" value="ECO:0007669"/>
    <property type="project" value="TreeGrafter"/>
</dbReference>
<dbReference type="RefSeq" id="WP_145350162.1">
    <property type="nucleotide sequence ID" value="NZ_CP036262.1"/>
</dbReference>
<keyword evidence="5 9" id="KW-0378">Hydrolase</keyword>
<dbReference type="EMBL" id="CP036262">
    <property type="protein sequence ID" value="QDS91999.1"/>
    <property type="molecule type" value="Genomic_DNA"/>
</dbReference>
<proteinExistence type="inferred from homology"/>
<evidence type="ECO:0000256" key="3">
    <source>
        <dbReference type="ARBA" id="ARBA00007275"/>
    </source>
</evidence>
<evidence type="ECO:0000256" key="6">
    <source>
        <dbReference type="ARBA" id="ARBA00032162"/>
    </source>
</evidence>
<dbReference type="SUPFAM" id="SSF55811">
    <property type="entry name" value="Nudix"/>
    <property type="match status" value="1"/>
</dbReference>
<evidence type="ECO:0000256" key="5">
    <source>
        <dbReference type="ARBA" id="ARBA00022801"/>
    </source>
</evidence>
<dbReference type="Proteomes" id="UP000320672">
    <property type="component" value="Chromosome"/>
</dbReference>
<dbReference type="KEGG" id="rml:FF011L_07350"/>
<comment type="cofactor">
    <cofactor evidence="2">
        <name>Mg(2+)</name>
        <dbReference type="ChEBI" id="CHEBI:18420"/>
    </cofactor>
</comment>
<dbReference type="OrthoDB" id="9806150at2"/>
<dbReference type="Gene3D" id="3.90.79.10">
    <property type="entry name" value="Nucleoside Triphosphate Pyrophosphohydrolase"/>
    <property type="match status" value="1"/>
</dbReference>
<dbReference type="PROSITE" id="PS00893">
    <property type="entry name" value="NUDIX_BOX"/>
    <property type="match status" value="1"/>
</dbReference>
<name>A0A517MAT6_9BACT</name>
<evidence type="ECO:0000256" key="7">
    <source>
        <dbReference type="ARBA" id="ARBA00032272"/>
    </source>
</evidence>
<dbReference type="GO" id="GO:0005829">
    <property type="term" value="C:cytosol"/>
    <property type="evidence" value="ECO:0007669"/>
    <property type="project" value="TreeGrafter"/>
</dbReference>
<dbReference type="GO" id="GO:0019693">
    <property type="term" value="P:ribose phosphate metabolic process"/>
    <property type="evidence" value="ECO:0007669"/>
    <property type="project" value="TreeGrafter"/>
</dbReference>
<evidence type="ECO:0000313" key="9">
    <source>
        <dbReference type="EMBL" id="QDS91999.1"/>
    </source>
</evidence>
<dbReference type="PANTHER" id="PTHR11839">
    <property type="entry name" value="UDP/ADP-SUGAR PYROPHOSPHATASE"/>
    <property type="match status" value="1"/>
</dbReference>
<dbReference type="GO" id="GO:0016787">
    <property type="term" value="F:hydrolase activity"/>
    <property type="evidence" value="ECO:0007669"/>
    <property type="project" value="UniProtKB-KW"/>
</dbReference>
<reference evidence="9 10" key="1">
    <citation type="submission" date="2019-02" db="EMBL/GenBank/DDBJ databases">
        <title>Deep-cultivation of Planctomycetes and their phenomic and genomic characterization uncovers novel biology.</title>
        <authorList>
            <person name="Wiegand S."/>
            <person name="Jogler M."/>
            <person name="Boedeker C."/>
            <person name="Pinto D."/>
            <person name="Vollmers J."/>
            <person name="Rivas-Marin E."/>
            <person name="Kohn T."/>
            <person name="Peeters S.H."/>
            <person name="Heuer A."/>
            <person name="Rast P."/>
            <person name="Oberbeckmann S."/>
            <person name="Bunk B."/>
            <person name="Jeske O."/>
            <person name="Meyerdierks A."/>
            <person name="Storesund J.E."/>
            <person name="Kallscheuer N."/>
            <person name="Luecker S."/>
            <person name="Lage O.M."/>
            <person name="Pohl T."/>
            <person name="Merkel B.J."/>
            <person name="Hornburger P."/>
            <person name="Mueller R.-W."/>
            <person name="Bruemmer F."/>
            <person name="Labrenz M."/>
            <person name="Spormann A.M."/>
            <person name="Op den Camp H."/>
            <person name="Overmann J."/>
            <person name="Amann R."/>
            <person name="Jetten M.S.M."/>
            <person name="Mascher T."/>
            <person name="Medema M.H."/>
            <person name="Devos D.P."/>
            <person name="Kaster A.-K."/>
            <person name="Ovreas L."/>
            <person name="Rohde M."/>
            <person name="Galperin M.Y."/>
            <person name="Jogler C."/>
        </authorList>
    </citation>
    <scope>NUCLEOTIDE SEQUENCE [LARGE SCALE GENOMIC DNA]</scope>
    <source>
        <strain evidence="9 10">FF011L</strain>
    </source>
</reference>
<comment type="catalytic activity">
    <reaction evidence="1">
        <text>GDP-alpha-D-mannose + H2O = alpha-D-mannose 1-phosphate + GMP + 2 H(+)</text>
        <dbReference type="Rhea" id="RHEA:27978"/>
        <dbReference type="ChEBI" id="CHEBI:15377"/>
        <dbReference type="ChEBI" id="CHEBI:15378"/>
        <dbReference type="ChEBI" id="CHEBI:57527"/>
        <dbReference type="ChEBI" id="CHEBI:58115"/>
        <dbReference type="ChEBI" id="CHEBI:58409"/>
    </reaction>
</comment>
<dbReference type="PROSITE" id="PS51462">
    <property type="entry name" value="NUDIX"/>
    <property type="match status" value="1"/>
</dbReference>
<evidence type="ECO:0000256" key="1">
    <source>
        <dbReference type="ARBA" id="ARBA00000847"/>
    </source>
</evidence>
<feature type="domain" description="Nudix hydrolase" evidence="8">
    <location>
        <begin position="35"/>
        <end position="166"/>
    </location>
</feature>
<protein>
    <recommendedName>
        <fullName evidence="4">GDP-mannose pyrophosphatase</fullName>
    </recommendedName>
    <alternativeName>
        <fullName evidence="6">GDP-mannose hydrolase</fullName>
    </alternativeName>
    <alternativeName>
        <fullName evidence="7">GDPMK</fullName>
    </alternativeName>
</protein>